<name>A0A2B4S227_STYPI</name>
<dbReference type="AlphaFoldDB" id="A0A2B4S227"/>
<gene>
    <name evidence="2" type="ORF">AWC38_SpisGene11486</name>
</gene>
<evidence type="ECO:0000313" key="2">
    <source>
        <dbReference type="EMBL" id="PFX23961.1"/>
    </source>
</evidence>
<feature type="region of interest" description="Disordered" evidence="1">
    <location>
        <begin position="94"/>
        <end position="151"/>
    </location>
</feature>
<sequence length="722" mass="79904">MAGKKKRKRQTEPKKKDSKQNTNTDRASFEDKKPKLDDKQNKWSNEPLKQLISGTKVKSENNVSEGSSAQTLEAEECKYIPPFTRKTKIILRRDRGSVSPGVGTGQINRPWKGRERNAVKNQPSPRNKNTNEEVSCTNDSPKQGKEEKELEEEVEIDVVGMNGVVMLDQAKKDFPLAITSWAVPADVEGNNSLIVSGPLSSCSSSTMQGDISAIVMQVIDDLCETVIRYGNQCNDKALEEQLTNAGSQTLLAEDNEAVALTTTAVEGQEHCGHAMTTTVIAEEETAATIHMHKDKICAAPVKRVASKHATEECHEGVEESRVPTLQSFCLRLENELRMRQYGEYDHKKCNYHGVVSSKSINEDELKHLGVNDLIVSRPVVQKEILFGQESSSGNVGIQAVNTSVPLMDTQFISAQSLKDFIQLDGEAEQRHESDDGQSSKTDDISTENRDLAVTEQKVNMEKQKVVDKLSFGNHSDVCGAYDQGQPITEQGLDQMVPNDYENSTVISNEIPEATESTRMSTMKEITVVFDKNIKHVTVVQTGPTNTGNGSNLELSQSLCTAQESELAKEENITEDQTVTGTKPTGVIEHEELILETEGEESHDMIQSKSIENPTRKLEGRFSFFGSDTDFLEFDSIMDCTDSQLVHVDDCFDEEQLPLRPLKHDPSNVYSEVGGDRVEGDVEVPSDRGMIKGLISELSTLKYDIDVPYTGLNTNSSQLAMDQ</sequence>
<proteinExistence type="predicted"/>
<feature type="compositionally biased region" description="Basic and acidic residues" evidence="1">
    <location>
        <begin position="27"/>
        <end position="41"/>
    </location>
</feature>
<organism evidence="2 3">
    <name type="scientific">Stylophora pistillata</name>
    <name type="common">Smooth cauliflower coral</name>
    <dbReference type="NCBI Taxonomy" id="50429"/>
    <lineage>
        <taxon>Eukaryota</taxon>
        <taxon>Metazoa</taxon>
        <taxon>Cnidaria</taxon>
        <taxon>Anthozoa</taxon>
        <taxon>Hexacorallia</taxon>
        <taxon>Scleractinia</taxon>
        <taxon>Astrocoeniina</taxon>
        <taxon>Pocilloporidae</taxon>
        <taxon>Stylophora</taxon>
    </lineage>
</organism>
<accession>A0A2B4S227</accession>
<evidence type="ECO:0000256" key="1">
    <source>
        <dbReference type="SAM" id="MobiDB-lite"/>
    </source>
</evidence>
<feature type="compositionally biased region" description="Basic and acidic residues" evidence="1">
    <location>
        <begin position="10"/>
        <end position="19"/>
    </location>
</feature>
<feature type="region of interest" description="Disordered" evidence="1">
    <location>
        <begin position="426"/>
        <end position="448"/>
    </location>
</feature>
<dbReference type="OrthoDB" id="10286563at2759"/>
<feature type="compositionally biased region" description="Polar residues" evidence="1">
    <location>
        <begin position="119"/>
        <end position="141"/>
    </location>
</feature>
<dbReference type="Proteomes" id="UP000225706">
    <property type="component" value="Unassembled WGS sequence"/>
</dbReference>
<protein>
    <submittedName>
        <fullName evidence="2">Uncharacterized protein</fullName>
    </submittedName>
</protein>
<comment type="caution">
    <text evidence="2">The sequence shown here is derived from an EMBL/GenBank/DDBJ whole genome shotgun (WGS) entry which is preliminary data.</text>
</comment>
<feature type="region of interest" description="Disordered" evidence="1">
    <location>
        <begin position="1"/>
        <end position="73"/>
    </location>
</feature>
<feature type="compositionally biased region" description="Polar residues" evidence="1">
    <location>
        <begin position="60"/>
        <end position="71"/>
    </location>
</feature>
<keyword evidence="3" id="KW-1185">Reference proteome</keyword>
<evidence type="ECO:0000313" key="3">
    <source>
        <dbReference type="Proteomes" id="UP000225706"/>
    </source>
</evidence>
<dbReference type="EMBL" id="LSMT01000191">
    <property type="protein sequence ID" value="PFX23961.1"/>
    <property type="molecule type" value="Genomic_DNA"/>
</dbReference>
<reference evidence="3" key="1">
    <citation type="journal article" date="2017" name="bioRxiv">
        <title>Comparative analysis of the genomes of Stylophora pistillata and Acropora digitifera provides evidence for extensive differences between species of corals.</title>
        <authorList>
            <person name="Voolstra C.R."/>
            <person name="Li Y."/>
            <person name="Liew Y.J."/>
            <person name="Baumgarten S."/>
            <person name="Zoccola D."/>
            <person name="Flot J.-F."/>
            <person name="Tambutte S."/>
            <person name="Allemand D."/>
            <person name="Aranda M."/>
        </authorList>
    </citation>
    <scope>NUCLEOTIDE SEQUENCE [LARGE SCALE GENOMIC DNA]</scope>
</reference>